<dbReference type="EMBL" id="LAZR01027828">
    <property type="protein sequence ID" value="KKL64480.1"/>
    <property type="molecule type" value="Genomic_DNA"/>
</dbReference>
<reference evidence="1" key="1">
    <citation type="journal article" date="2015" name="Nature">
        <title>Complex archaea that bridge the gap between prokaryotes and eukaryotes.</title>
        <authorList>
            <person name="Spang A."/>
            <person name="Saw J.H."/>
            <person name="Jorgensen S.L."/>
            <person name="Zaremba-Niedzwiedzka K."/>
            <person name="Martijn J."/>
            <person name="Lind A.E."/>
            <person name="van Eijk R."/>
            <person name="Schleper C."/>
            <person name="Guy L."/>
            <person name="Ettema T.J."/>
        </authorList>
    </citation>
    <scope>NUCLEOTIDE SEQUENCE</scope>
</reference>
<sequence length="196" mass="23107">MTSIENIEINGFIYNHAGHQFSVLFNQQLDQDSITQIQRYVPNWYPTPTPGFMTFCVHNTENKVGVYQVDRIVNLFSIYPRMMTDISHIKSHIEGILLYLYELIKKSVSLQVANEIRFKVAYYSPREIINVPFSQWPGDWRCIKTTIQTICGTLLPAQLSEYAARWTFDDNYRIKETANIWNINNRPWTWNKMDLS</sequence>
<name>A0A0F9G4I8_9ZZZZ</name>
<protein>
    <submittedName>
        <fullName evidence="1">Uncharacterized protein</fullName>
    </submittedName>
</protein>
<organism evidence="1">
    <name type="scientific">marine sediment metagenome</name>
    <dbReference type="NCBI Taxonomy" id="412755"/>
    <lineage>
        <taxon>unclassified sequences</taxon>
        <taxon>metagenomes</taxon>
        <taxon>ecological metagenomes</taxon>
    </lineage>
</organism>
<evidence type="ECO:0000313" key="1">
    <source>
        <dbReference type="EMBL" id="KKL64480.1"/>
    </source>
</evidence>
<gene>
    <name evidence="1" type="ORF">LCGC14_2164600</name>
</gene>
<comment type="caution">
    <text evidence="1">The sequence shown here is derived from an EMBL/GenBank/DDBJ whole genome shotgun (WGS) entry which is preliminary data.</text>
</comment>
<accession>A0A0F9G4I8</accession>
<dbReference type="AlphaFoldDB" id="A0A0F9G4I8"/>
<proteinExistence type="predicted"/>